<dbReference type="EMBL" id="SWCI01000005">
    <property type="protein sequence ID" value="TKB49026.1"/>
    <property type="molecule type" value="Genomic_DNA"/>
</dbReference>
<dbReference type="RefSeq" id="WP_136853218.1">
    <property type="nucleotide sequence ID" value="NZ_SWCI01000005.1"/>
</dbReference>
<dbReference type="AlphaFoldDB" id="A0A4U1BDH2"/>
<evidence type="ECO:0000313" key="3">
    <source>
        <dbReference type="Proteomes" id="UP000305674"/>
    </source>
</evidence>
<dbReference type="Proteomes" id="UP000305674">
    <property type="component" value="Unassembled WGS sequence"/>
</dbReference>
<feature type="domain" description="UPF0033" evidence="1">
    <location>
        <begin position="4"/>
        <end position="65"/>
    </location>
</feature>
<evidence type="ECO:0000313" key="2">
    <source>
        <dbReference type="EMBL" id="TKB49026.1"/>
    </source>
</evidence>
<dbReference type="OrthoDB" id="9797352at2"/>
<dbReference type="Pfam" id="PF01206">
    <property type="entry name" value="TusA"/>
    <property type="match status" value="1"/>
</dbReference>
<keyword evidence="2" id="KW-0808">Transferase</keyword>
<keyword evidence="3" id="KW-1185">Reference proteome</keyword>
<dbReference type="SUPFAM" id="SSF64307">
    <property type="entry name" value="SirA-like"/>
    <property type="match status" value="1"/>
</dbReference>
<evidence type="ECO:0000259" key="1">
    <source>
        <dbReference type="Pfam" id="PF01206"/>
    </source>
</evidence>
<reference evidence="2 3" key="1">
    <citation type="submission" date="2019-04" db="EMBL/GenBank/DDBJ databases">
        <authorList>
            <person name="Hwang J.C."/>
        </authorList>
    </citation>
    <scope>NUCLEOTIDE SEQUENCE [LARGE SCALE GENOMIC DNA]</scope>
    <source>
        <strain evidence="2 3">IMCC35001</strain>
    </source>
</reference>
<accession>A0A4U1BDH2</accession>
<dbReference type="InterPro" id="IPR036868">
    <property type="entry name" value="TusA-like_sf"/>
</dbReference>
<comment type="caution">
    <text evidence="2">The sequence shown here is derived from an EMBL/GenBank/DDBJ whole genome shotgun (WGS) entry which is preliminary data.</text>
</comment>
<dbReference type="InterPro" id="IPR001455">
    <property type="entry name" value="TusA-like"/>
</dbReference>
<dbReference type="GO" id="GO:0016740">
    <property type="term" value="F:transferase activity"/>
    <property type="evidence" value="ECO:0007669"/>
    <property type="project" value="UniProtKB-KW"/>
</dbReference>
<dbReference type="CDD" id="cd00291">
    <property type="entry name" value="SirA_YedF_YeeD"/>
    <property type="match status" value="1"/>
</dbReference>
<dbReference type="Gene3D" id="3.30.110.40">
    <property type="entry name" value="TusA-like domain"/>
    <property type="match status" value="1"/>
</dbReference>
<name>A0A4U1BDH2_9GAMM</name>
<protein>
    <submittedName>
        <fullName evidence="2">Sulfurtransferase TusA family protein</fullName>
    </submittedName>
</protein>
<sequence length="72" mass="7928">MHPVDLTRYRCPMAFVQAKLAMKRLGPGEPLTLIVSDPGILRDLPPYARRCGFRVNTEARPGATAVILSPQP</sequence>
<proteinExistence type="predicted"/>
<organism evidence="2 3">
    <name type="scientific">Ferrimonas sediminicola</name>
    <dbReference type="NCBI Taxonomy" id="2569538"/>
    <lineage>
        <taxon>Bacteria</taxon>
        <taxon>Pseudomonadati</taxon>
        <taxon>Pseudomonadota</taxon>
        <taxon>Gammaproteobacteria</taxon>
        <taxon>Alteromonadales</taxon>
        <taxon>Ferrimonadaceae</taxon>
        <taxon>Ferrimonas</taxon>
    </lineage>
</organism>
<gene>
    <name evidence="2" type="ORF">FCL40_10325</name>
</gene>